<organism evidence="1 2">
    <name type="scientific">Eubacterium multiforme</name>
    <dbReference type="NCBI Taxonomy" id="83339"/>
    <lineage>
        <taxon>Bacteria</taxon>
        <taxon>Bacillati</taxon>
        <taxon>Bacillota</taxon>
        <taxon>Clostridia</taxon>
        <taxon>Eubacteriales</taxon>
        <taxon>Eubacteriaceae</taxon>
        <taxon>Eubacterium</taxon>
    </lineage>
</organism>
<protein>
    <recommendedName>
        <fullName evidence="3">Helix-turn-helix domain-containing protein</fullName>
    </recommendedName>
</protein>
<accession>A0ABT9USN3</accession>
<reference evidence="1 2" key="1">
    <citation type="submission" date="2023-07" db="EMBL/GenBank/DDBJ databases">
        <title>Genomic Encyclopedia of Type Strains, Phase IV (KMG-IV): sequencing the most valuable type-strain genomes for metagenomic binning, comparative biology and taxonomic classification.</title>
        <authorList>
            <person name="Goeker M."/>
        </authorList>
    </citation>
    <scope>NUCLEOTIDE SEQUENCE [LARGE SCALE GENOMIC DNA]</scope>
    <source>
        <strain evidence="1 2">DSM 20694</strain>
    </source>
</reference>
<comment type="caution">
    <text evidence="1">The sequence shown here is derived from an EMBL/GenBank/DDBJ whole genome shotgun (WGS) entry which is preliminary data.</text>
</comment>
<sequence>MDKKQLAYKYLINKYSEAPNIEKYKIQDEIRRLFELEDKEVKTVYYTWKQAVIGTADIPTKQYKDIKAKERKKYQVNIEELKVIFERYKNGEKVDDLSKEVDVSIQSLLYAFRYYKRKGILKGRKKKKITIDGKIVSEEEMKKIIKRLDAGEVTKEVAEELGVKSMLLRSAYGRYKKRFRGVD</sequence>
<dbReference type="EMBL" id="JAUSUF010000003">
    <property type="protein sequence ID" value="MDQ0149331.1"/>
    <property type="molecule type" value="Genomic_DNA"/>
</dbReference>
<evidence type="ECO:0008006" key="3">
    <source>
        <dbReference type="Google" id="ProtNLM"/>
    </source>
</evidence>
<evidence type="ECO:0000313" key="2">
    <source>
        <dbReference type="Proteomes" id="UP001228504"/>
    </source>
</evidence>
<dbReference type="Proteomes" id="UP001228504">
    <property type="component" value="Unassembled WGS sequence"/>
</dbReference>
<dbReference type="RefSeq" id="WP_307484667.1">
    <property type="nucleotide sequence ID" value="NZ_JAUSUF010000003.1"/>
</dbReference>
<evidence type="ECO:0000313" key="1">
    <source>
        <dbReference type="EMBL" id="MDQ0149331.1"/>
    </source>
</evidence>
<proteinExistence type="predicted"/>
<gene>
    <name evidence="1" type="ORF">J2S18_001261</name>
</gene>
<keyword evidence="2" id="KW-1185">Reference proteome</keyword>
<name>A0ABT9USN3_9FIRM</name>